<evidence type="ECO:0000313" key="4">
    <source>
        <dbReference type="Proteomes" id="UP000288805"/>
    </source>
</evidence>
<dbReference type="Proteomes" id="UP000288805">
    <property type="component" value="Unassembled WGS sequence"/>
</dbReference>
<evidence type="ECO:0000256" key="1">
    <source>
        <dbReference type="ARBA" id="ARBA00022614"/>
    </source>
</evidence>
<dbReference type="PANTHER" id="PTHR48051">
    <property type="match status" value="1"/>
</dbReference>
<dbReference type="PANTHER" id="PTHR48051:SF1">
    <property type="entry name" value="RAS SUPPRESSOR PROTEIN 1"/>
    <property type="match status" value="1"/>
</dbReference>
<reference evidence="3 4" key="1">
    <citation type="journal article" date="2018" name="PLoS Genet.">
        <title>Population sequencing reveals clonal diversity and ancestral inbreeding in the grapevine cultivar Chardonnay.</title>
        <authorList>
            <person name="Roach M.J."/>
            <person name="Johnson D.L."/>
            <person name="Bohlmann J."/>
            <person name="van Vuuren H.J."/>
            <person name="Jones S.J."/>
            <person name="Pretorius I.S."/>
            <person name="Schmidt S.A."/>
            <person name="Borneman A.R."/>
        </authorList>
    </citation>
    <scope>NUCLEOTIDE SEQUENCE [LARGE SCALE GENOMIC DNA]</scope>
    <source>
        <strain evidence="4">cv. Chardonnay</strain>
        <tissue evidence="3">Leaf</tissue>
    </source>
</reference>
<dbReference type="PROSITE" id="PS51450">
    <property type="entry name" value="LRR"/>
    <property type="match status" value="2"/>
</dbReference>
<dbReference type="EMBL" id="QGNW01000131">
    <property type="protein sequence ID" value="RVW93111.1"/>
    <property type="molecule type" value="Genomic_DNA"/>
</dbReference>
<dbReference type="SMART" id="SM00369">
    <property type="entry name" value="LRR_TYP"/>
    <property type="match status" value="3"/>
</dbReference>
<sequence length="112" mass="12491">MCNVINCCPFVSLYFREVPDEVYRSLDAIGEGEKWWEAVELQKLILAHNDIESLREDLKNLSLLSVLNLSNNKLVHLPAAIGELPMLKSLDLSQNSIVDIPEVIGSATSLVK</sequence>
<dbReference type="PRINTS" id="PR00019">
    <property type="entry name" value="LEURICHRPT"/>
</dbReference>
<protein>
    <submittedName>
        <fullName evidence="3">Plant intracellular Ras-group-related LRR protein 6</fullName>
    </submittedName>
</protein>
<comment type="caution">
    <text evidence="3">The sequence shown here is derived from an EMBL/GenBank/DDBJ whole genome shotgun (WGS) entry which is preliminary data.</text>
</comment>
<name>A0A438I8T2_VITVI</name>
<dbReference type="SUPFAM" id="SSF52058">
    <property type="entry name" value="L domain-like"/>
    <property type="match status" value="1"/>
</dbReference>
<dbReference type="Gene3D" id="3.80.10.10">
    <property type="entry name" value="Ribonuclease Inhibitor"/>
    <property type="match status" value="1"/>
</dbReference>
<dbReference type="InterPro" id="IPR032675">
    <property type="entry name" value="LRR_dom_sf"/>
</dbReference>
<accession>A0A438I8T2</accession>
<evidence type="ECO:0000313" key="3">
    <source>
        <dbReference type="EMBL" id="RVW93111.1"/>
    </source>
</evidence>
<keyword evidence="2" id="KW-0677">Repeat</keyword>
<dbReference type="InterPro" id="IPR001611">
    <property type="entry name" value="Leu-rich_rpt"/>
</dbReference>
<dbReference type="InterPro" id="IPR003591">
    <property type="entry name" value="Leu-rich_rpt_typical-subtyp"/>
</dbReference>
<organism evidence="3 4">
    <name type="scientific">Vitis vinifera</name>
    <name type="common">Grape</name>
    <dbReference type="NCBI Taxonomy" id="29760"/>
    <lineage>
        <taxon>Eukaryota</taxon>
        <taxon>Viridiplantae</taxon>
        <taxon>Streptophyta</taxon>
        <taxon>Embryophyta</taxon>
        <taxon>Tracheophyta</taxon>
        <taxon>Spermatophyta</taxon>
        <taxon>Magnoliopsida</taxon>
        <taxon>eudicotyledons</taxon>
        <taxon>Gunneridae</taxon>
        <taxon>Pentapetalae</taxon>
        <taxon>rosids</taxon>
        <taxon>Vitales</taxon>
        <taxon>Vitaceae</taxon>
        <taxon>Viteae</taxon>
        <taxon>Vitis</taxon>
    </lineage>
</organism>
<dbReference type="InterPro" id="IPR050216">
    <property type="entry name" value="LRR_domain-containing"/>
</dbReference>
<gene>
    <name evidence="3" type="primary">IRL6_1</name>
    <name evidence="3" type="ORF">CK203_031413</name>
</gene>
<dbReference type="Pfam" id="PF13855">
    <property type="entry name" value="LRR_8"/>
    <property type="match status" value="1"/>
</dbReference>
<proteinExistence type="predicted"/>
<dbReference type="AlphaFoldDB" id="A0A438I8T2"/>
<evidence type="ECO:0000256" key="2">
    <source>
        <dbReference type="ARBA" id="ARBA00022737"/>
    </source>
</evidence>
<keyword evidence="1" id="KW-0433">Leucine-rich repeat</keyword>